<feature type="domain" description="Heterokaryon incompatibility" evidence="2">
    <location>
        <begin position="208"/>
        <end position="351"/>
    </location>
</feature>
<dbReference type="OrthoDB" id="2157530at2759"/>
<sequence>MAALLPHHVISSWFWDQFPIGTRLNWTFLAHQLNQNETIATNAVLSAASLLVRIVRPWPVLAVPLFTGIVDLCRDSAPQGSPAARIAYFIIALSIAFSILAVGMVSALVITVLAMVILPIIAVMAVVAWVVVIFTLFFLWLALYRYPAYEVIFPAIRARILLQNSKVYESVPLDYAQPSIRVIRLRQGRTNEEISSELITVPLSDADFEALSYVWGTIPVPYKIQVNNTPFYITYNLHCALKELRFNDRSRLIWIDAICINQADNTEKSVQVQMMRDIYAQSSRVIIWLGKETKATASAFDFVRRFSVVEAGSSTALWEAQLRSNSWRKNRREFAKILRHEWWTRAWILQEVVVGSNVVMQRGSNQVRWEALVRFLTFPPILDDEYGGLDAPQFAKDIEEIRSKSRAEEPISNSLLGLAFRFRFQAATFGSDKIYSLLGLLPADNTTLIEPDYSKTPEEVFLEFAISCIENNKNLTVIALAAGAQIQGASWCRDWRFTDDGMFPVQLFSTMRLSDGPPPYETFSASASHPPIFTADLKTRVLNVQGYIIGTVARAGDFLQDIRGVRNWEFALQSWEQTAGGPWSEESDLKAAFDRTITAGRWSGNPVDWRSRVPARNNPPKSEQDQVYMTILDEVCVNRRFFVTEEGEFGLGPWNLKKGDSVCLLLGGKAPFVLRTLKKRSSPGSKYHELIGDCYLEGHMIYEGDMESDLQSGKRVLSWYAIV</sequence>
<dbReference type="Pfam" id="PF06985">
    <property type="entry name" value="HET"/>
    <property type="match status" value="1"/>
</dbReference>
<feature type="transmembrane region" description="Helical" evidence="1">
    <location>
        <begin position="116"/>
        <end position="143"/>
    </location>
</feature>
<accession>A0A6A6VJC5</accession>
<gene>
    <name evidence="3" type="ORF">M011DRAFT_281492</name>
</gene>
<proteinExistence type="predicted"/>
<reference evidence="3" key="1">
    <citation type="journal article" date="2020" name="Stud. Mycol.">
        <title>101 Dothideomycetes genomes: a test case for predicting lifestyles and emergence of pathogens.</title>
        <authorList>
            <person name="Haridas S."/>
            <person name="Albert R."/>
            <person name="Binder M."/>
            <person name="Bloem J."/>
            <person name="Labutti K."/>
            <person name="Salamov A."/>
            <person name="Andreopoulos B."/>
            <person name="Baker S."/>
            <person name="Barry K."/>
            <person name="Bills G."/>
            <person name="Bluhm B."/>
            <person name="Cannon C."/>
            <person name="Castanera R."/>
            <person name="Culley D."/>
            <person name="Daum C."/>
            <person name="Ezra D."/>
            <person name="Gonzalez J."/>
            <person name="Henrissat B."/>
            <person name="Kuo A."/>
            <person name="Liang C."/>
            <person name="Lipzen A."/>
            <person name="Lutzoni F."/>
            <person name="Magnuson J."/>
            <person name="Mondo S."/>
            <person name="Nolan M."/>
            <person name="Ohm R."/>
            <person name="Pangilinan J."/>
            <person name="Park H.-J."/>
            <person name="Ramirez L."/>
            <person name="Alfaro M."/>
            <person name="Sun H."/>
            <person name="Tritt A."/>
            <person name="Yoshinaga Y."/>
            <person name="Zwiers L.-H."/>
            <person name="Turgeon B."/>
            <person name="Goodwin S."/>
            <person name="Spatafora J."/>
            <person name="Crous P."/>
            <person name="Grigoriev I."/>
        </authorList>
    </citation>
    <scope>NUCLEOTIDE SEQUENCE</scope>
    <source>
        <strain evidence="3">CBS 119925</strain>
    </source>
</reference>
<keyword evidence="4" id="KW-1185">Reference proteome</keyword>
<keyword evidence="1" id="KW-0472">Membrane</keyword>
<dbReference type="PANTHER" id="PTHR24148">
    <property type="entry name" value="ANKYRIN REPEAT DOMAIN-CONTAINING PROTEIN 39 HOMOLOG-RELATED"/>
    <property type="match status" value="1"/>
</dbReference>
<dbReference type="InterPro" id="IPR010730">
    <property type="entry name" value="HET"/>
</dbReference>
<keyword evidence="1" id="KW-1133">Transmembrane helix</keyword>
<dbReference type="AlphaFoldDB" id="A0A6A6VJC5"/>
<evidence type="ECO:0000313" key="4">
    <source>
        <dbReference type="Proteomes" id="UP000799440"/>
    </source>
</evidence>
<evidence type="ECO:0000259" key="2">
    <source>
        <dbReference type="Pfam" id="PF06985"/>
    </source>
</evidence>
<organism evidence="3 4">
    <name type="scientific">Sporormia fimetaria CBS 119925</name>
    <dbReference type="NCBI Taxonomy" id="1340428"/>
    <lineage>
        <taxon>Eukaryota</taxon>
        <taxon>Fungi</taxon>
        <taxon>Dikarya</taxon>
        <taxon>Ascomycota</taxon>
        <taxon>Pezizomycotina</taxon>
        <taxon>Dothideomycetes</taxon>
        <taxon>Pleosporomycetidae</taxon>
        <taxon>Pleosporales</taxon>
        <taxon>Sporormiaceae</taxon>
        <taxon>Sporormia</taxon>
    </lineage>
</organism>
<dbReference type="EMBL" id="MU006565">
    <property type="protein sequence ID" value="KAF2749909.1"/>
    <property type="molecule type" value="Genomic_DNA"/>
</dbReference>
<evidence type="ECO:0000256" key="1">
    <source>
        <dbReference type="SAM" id="Phobius"/>
    </source>
</evidence>
<keyword evidence="1" id="KW-0812">Transmembrane</keyword>
<dbReference type="PANTHER" id="PTHR24148:SF64">
    <property type="entry name" value="HETEROKARYON INCOMPATIBILITY DOMAIN-CONTAINING PROTEIN"/>
    <property type="match status" value="1"/>
</dbReference>
<name>A0A6A6VJC5_9PLEO</name>
<dbReference type="InterPro" id="IPR052895">
    <property type="entry name" value="HetReg/Transcr_Mod"/>
</dbReference>
<protein>
    <submittedName>
        <fullName evidence="3">HET-domain-containing protein</fullName>
    </submittedName>
</protein>
<dbReference type="Pfam" id="PF26639">
    <property type="entry name" value="Het-6_barrel"/>
    <property type="match status" value="1"/>
</dbReference>
<feature type="transmembrane region" description="Helical" evidence="1">
    <location>
        <begin position="86"/>
        <end position="110"/>
    </location>
</feature>
<evidence type="ECO:0000313" key="3">
    <source>
        <dbReference type="EMBL" id="KAF2749909.1"/>
    </source>
</evidence>
<dbReference type="Proteomes" id="UP000799440">
    <property type="component" value="Unassembled WGS sequence"/>
</dbReference>